<comment type="caution">
    <text evidence="2">The sequence shown here is derived from an EMBL/GenBank/DDBJ whole genome shotgun (WGS) entry which is preliminary data.</text>
</comment>
<accession>A0ABX0H3N0</accession>
<keyword evidence="1" id="KW-0472">Membrane</keyword>
<evidence type="ECO:0000256" key="1">
    <source>
        <dbReference type="SAM" id="Phobius"/>
    </source>
</evidence>
<keyword evidence="1" id="KW-1133">Transmembrane helix</keyword>
<dbReference type="Proteomes" id="UP000800981">
    <property type="component" value="Unassembled WGS sequence"/>
</dbReference>
<keyword evidence="1" id="KW-0812">Transmembrane</keyword>
<dbReference type="RefSeq" id="WP_166284471.1">
    <property type="nucleotide sequence ID" value="NZ_JAANNP010000078.1"/>
</dbReference>
<evidence type="ECO:0000313" key="2">
    <source>
        <dbReference type="EMBL" id="NHC15993.1"/>
    </source>
</evidence>
<reference evidence="2 3" key="1">
    <citation type="submission" date="2020-03" db="EMBL/GenBank/DDBJ databases">
        <title>Two novel Motilibacter sp.</title>
        <authorList>
            <person name="Liu S."/>
        </authorList>
    </citation>
    <scope>NUCLEOTIDE SEQUENCE [LARGE SCALE GENOMIC DNA]</scope>
    <source>
        <strain evidence="2 3">E257</strain>
    </source>
</reference>
<gene>
    <name evidence="2" type="ORF">G9H71_19600</name>
</gene>
<organism evidence="2 3">
    <name type="scientific">Motilibacter deserti</name>
    <dbReference type="NCBI Taxonomy" id="2714956"/>
    <lineage>
        <taxon>Bacteria</taxon>
        <taxon>Bacillati</taxon>
        <taxon>Actinomycetota</taxon>
        <taxon>Actinomycetes</taxon>
        <taxon>Motilibacterales</taxon>
        <taxon>Motilibacteraceae</taxon>
        <taxon>Motilibacter</taxon>
    </lineage>
</organism>
<dbReference type="InterPro" id="IPR047891">
    <property type="entry name" value="GPGG_membr"/>
</dbReference>
<dbReference type="NCBIfam" id="NF040511">
    <property type="entry name" value="membrane_GPGG"/>
    <property type="match status" value="1"/>
</dbReference>
<keyword evidence="3" id="KW-1185">Reference proteome</keyword>
<protein>
    <recommendedName>
        <fullName evidence="4">Major facilitator superfamily (MFS) profile domain-containing protein</fullName>
    </recommendedName>
</protein>
<evidence type="ECO:0008006" key="4">
    <source>
        <dbReference type="Google" id="ProtNLM"/>
    </source>
</evidence>
<dbReference type="EMBL" id="JAANNP010000078">
    <property type="protein sequence ID" value="NHC15993.1"/>
    <property type="molecule type" value="Genomic_DNA"/>
</dbReference>
<feature type="transmembrane region" description="Helical" evidence="1">
    <location>
        <begin position="26"/>
        <end position="46"/>
    </location>
</feature>
<name>A0ABX0H3N0_9ACTN</name>
<evidence type="ECO:0000313" key="3">
    <source>
        <dbReference type="Proteomes" id="UP000800981"/>
    </source>
</evidence>
<sequence>MIAVLWALAAVLVVVGIGSIVRDERVWGVALVVLGVALGPGAAVLLA</sequence>
<proteinExistence type="predicted"/>